<reference evidence="1" key="2">
    <citation type="submission" date="2015-06" db="EMBL/GenBank/DDBJ databases">
        <title>Environmentally co-occuring mercury resistance plasmids are genetically and phenotypically diverse and confer variable context-dependent fitness effects.</title>
        <authorList>
            <person name="Hall J.P.J."/>
            <person name="Harrison E."/>
            <person name="Lilley A.K."/>
            <person name="Paterson S."/>
            <person name="Spiers A.J."/>
            <person name="Brockhurst M.A."/>
        </authorList>
    </citation>
    <scope>NUCLEOTIDE SEQUENCE [LARGE SCALE GENOMIC DNA]</scope>
    <source>
        <strain evidence="1">SBW25</strain>
        <plasmid evidence="1">pQBR55</plasmid>
    </source>
</reference>
<organism evidence="1">
    <name type="scientific">Pseudomonas fluorescens (strain SBW25)</name>
    <dbReference type="NCBI Taxonomy" id="216595"/>
    <lineage>
        <taxon>Bacteria</taxon>
        <taxon>Pseudomonadati</taxon>
        <taxon>Pseudomonadota</taxon>
        <taxon>Gammaproteobacteria</taxon>
        <taxon>Pseudomonadales</taxon>
        <taxon>Pseudomonadaceae</taxon>
        <taxon>Pseudomonas</taxon>
    </lineage>
</organism>
<keyword evidence="1" id="KW-0614">Plasmid</keyword>
<dbReference type="EMBL" id="LN713927">
    <property type="protein sequence ID" value="CEK42409.1"/>
    <property type="molecule type" value="Genomic_DNA"/>
</dbReference>
<protein>
    <submittedName>
        <fullName evidence="1">Uncharacterized protein</fullName>
    </submittedName>
</protein>
<reference evidence="1" key="1">
    <citation type="submission" date="2014-12" db="EMBL/GenBank/DDBJ databases">
        <authorList>
            <person name="Hall J."/>
        </authorList>
    </citation>
    <scope>NUCLEOTIDE SEQUENCE [LARGE SCALE GENOMIC DNA]</scope>
    <source>
        <strain evidence="1">SBW25</strain>
        <plasmid evidence="1">pQBR55</plasmid>
    </source>
</reference>
<accession>A0A0G4E5I9</accession>
<gene>
    <name evidence="1" type="ORF">PQBR55_0030</name>
</gene>
<name>A0A0G4E5I9_PSEFS</name>
<proteinExistence type="predicted"/>
<geneLocation type="plasmid" evidence="1">
    <name>pQBR55</name>
</geneLocation>
<sequence>MNFATNFREIALYLFSAVLFGCTGHLDRTANTDQAHTPLPLPRVVPNCQVVGGASICNWIEPREAKKGSQPAVNMVQRVPGIML</sequence>
<dbReference type="AlphaFoldDB" id="A0A0G4E5I9"/>
<evidence type="ECO:0000313" key="1">
    <source>
        <dbReference type="EMBL" id="CEK42409.1"/>
    </source>
</evidence>